<reference evidence="2 3" key="2">
    <citation type="submission" date="2018-06" db="EMBL/GenBank/DDBJ databases">
        <title>Metagenomic assembly of (sub)arctic Cyanobacteria and their associated microbiome from non-axenic cultures.</title>
        <authorList>
            <person name="Baurain D."/>
        </authorList>
    </citation>
    <scope>NUCLEOTIDE SEQUENCE [LARGE SCALE GENOMIC DNA]</scope>
    <source>
        <strain evidence="2">ULC041bin1</strain>
    </source>
</reference>
<evidence type="ECO:0000313" key="3">
    <source>
        <dbReference type="Proteomes" id="UP000249081"/>
    </source>
</evidence>
<dbReference type="InterPro" id="IPR050281">
    <property type="entry name" value="Flavin_monoamine_oxidase"/>
</dbReference>
<organism evidence="2 3">
    <name type="scientific">Shackletoniella antarctica</name>
    <dbReference type="NCBI Taxonomy" id="268115"/>
    <lineage>
        <taxon>Bacteria</taxon>
        <taxon>Bacillati</taxon>
        <taxon>Cyanobacteriota</taxon>
        <taxon>Cyanophyceae</taxon>
        <taxon>Oculatellales</taxon>
        <taxon>Oculatellaceae</taxon>
        <taxon>Shackletoniella</taxon>
    </lineage>
</organism>
<dbReference type="InterPro" id="IPR036188">
    <property type="entry name" value="FAD/NAD-bd_sf"/>
</dbReference>
<dbReference type="GO" id="GO:0016491">
    <property type="term" value="F:oxidoreductase activity"/>
    <property type="evidence" value="ECO:0007669"/>
    <property type="project" value="InterPro"/>
</dbReference>
<dbReference type="Gene3D" id="1.10.405.10">
    <property type="entry name" value="Guanine Nucleotide Dissociation Inhibitor, domain 1"/>
    <property type="match status" value="1"/>
</dbReference>
<dbReference type="Gene3D" id="3.90.660.10">
    <property type="match status" value="1"/>
</dbReference>
<dbReference type="AlphaFoldDB" id="A0A2W4WLF1"/>
<dbReference type="Proteomes" id="UP000249081">
    <property type="component" value="Unassembled WGS sequence"/>
</dbReference>
<dbReference type="SUPFAM" id="SSF54373">
    <property type="entry name" value="FAD-linked reductases, C-terminal domain"/>
    <property type="match status" value="1"/>
</dbReference>
<protein>
    <submittedName>
        <fullName evidence="2">FAD-dependent oxidoreductase</fullName>
    </submittedName>
</protein>
<accession>A0A2W4WLF1</accession>
<dbReference type="SUPFAM" id="SSF51905">
    <property type="entry name" value="FAD/NAD(P)-binding domain"/>
    <property type="match status" value="1"/>
</dbReference>
<comment type="caution">
    <text evidence="2">The sequence shown here is derived from an EMBL/GenBank/DDBJ whole genome shotgun (WGS) entry which is preliminary data.</text>
</comment>
<dbReference type="PANTHER" id="PTHR10742:SF410">
    <property type="entry name" value="LYSINE-SPECIFIC HISTONE DEMETHYLASE 2"/>
    <property type="match status" value="1"/>
</dbReference>
<evidence type="ECO:0000313" key="2">
    <source>
        <dbReference type="EMBL" id="PZO44017.1"/>
    </source>
</evidence>
<dbReference type="Gene3D" id="3.50.50.60">
    <property type="entry name" value="FAD/NAD(P)-binding domain"/>
    <property type="match status" value="1"/>
</dbReference>
<sequence>MAHTTLFQLLQRAVAKASWAENCSESNNSKSSAGATLSRRSLLRCSALAAGTLALGEFNPRGFNTVDGGPRIAIIGGGIAGLNAAYTLQKLGLSATIYEAKPYVGGRIQSRQGLVVPGLVNDLGAAFINSEHADMLALVADLGLELFDRRTLTETLPFPEVAFYFGGRTISEAELVEALLPLAEQIGRDGSLLLEDFDRYAPQFDALSVADYLDFHQDKVGRRYVRSLLEATIRTEYGVEAHESSALQLIYNLPRVRNRRAEPLTADELFLVKGGTGRIPQALAARLEHSVKTGWRLRSLQSQGDEFRLSFDQGTVAADYVILALPFPALRRVNLALDLPDTLRQFIAECGPGRNEKLFAGFTHRPWLQPRGFTGGAWSDLGYSGLWDDTQRQPEHRQGVLTFFLGGDELGRAEGNVAERGRELVGRTVPYLRELEGAAGDRYARTAWAKDPDFGGAYSTFGPGQYLKFKDFLYVESDQPTERQTVAVGNLAFAGEQFSDEYYGYMNGAAQTGRLAAGAIAASWLGQRQLTSYQIRIA</sequence>
<name>A0A2W4WLF1_9CYAN</name>
<dbReference type="PANTHER" id="PTHR10742">
    <property type="entry name" value="FLAVIN MONOAMINE OXIDASE"/>
    <property type="match status" value="1"/>
</dbReference>
<dbReference type="InterPro" id="IPR002937">
    <property type="entry name" value="Amino_oxidase"/>
</dbReference>
<proteinExistence type="predicted"/>
<reference evidence="3" key="1">
    <citation type="submission" date="2018-04" db="EMBL/GenBank/DDBJ databases">
        <authorList>
            <person name="Cornet L."/>
        </authorList>
    </citation>
    <scope>NUCLEOTIDE SEQUENCE [LARGE SCALE GENOMIC DNA]</scope>
</reference>
<feature type="domain" description="Amine oxidase" evidence="1">
    <location>
        <begin position="79"/>
        <end position="520"/>
    </location>
</feature>
<dbReference type="Pfam" id="PF01593">
    <property type="entry name" value="Amino_oxidase"/>
    <property type="match status" value="1"/>
</dbReference>
<dbReference type="PRINTS" id="PR00419">
    <property type="entry name" value="ADXRDTASE"/>
</dbReference>
<evidence type="ECO:0000259" key="1">
    <source>
        <dbReference type="Pfam" id="PF01593"/>
    </source>
</evidence>
<dbReference type="EMBL" id="QBMN01000021">
    <property type="protein sequence ID" value="PZO44017.1"/>
    <property type="molecule type" value="Genomic_DNA"/>
</dbReference>
<gene>
    <name evidence="2" type="ORF">DCF17_04825</name>
</gene>